<keyword evidence="4 7" id="KW-0479">Metal-binding</keyword>
<feature type="binding site" evidence="7">
    <location>
        <position position="75"/>
    </location>
    <ligand>
        <name>Fe cation</name>
        <dbReference type="ChEBI" id="CHEBI:24875"/>
        <label>2</label>
        <note>catalytic</note>
    </ligand>
</feature>
<evidence type="ECO:0000256" key="2">
    <source>
        <dbReference type="ARBA" id="ARBA00005941"/>
    </source>
</evidence>
<organism evidence="10 11">
    <name type="scientific">Methanolacinia petrolearia (strain DSM 11571 / OCM 486 / SEBR 4847)</name>
    <name type="common">Methanoplanus petrolearius</name>
    <dbReference type="NCBI Taxonomy" id="679926"/>
    <lineage>
        <taxon>Archaea</taxon>
        <taxon>Methanobacteriati</taxon>
        <taxon>Methanobacteriota</taxon>
        <taxon>Stenosarchaea group</taxon>
        <taxon>Methanomicrobia</taxon>
        <taxon>Methanomicrobiales</taxon>
        <taxon>Methanomicrobiaceae</taxon>
        <taxon>Methanolacinia</taxon>
    </lineage>
</organism>
<dbReference type="NCBIfam" id="TIGR00319">
    <property type="entry name" value="desulf_FeS4"/>
    <property type="match status" value="1"/>
</dbReference>
<evidence type="ECO:0000256" key="4">
    <source>
        <dbReference type="ARBA" id="ARBA00022723"/>
    </source>
</evidence>
<dbReference type="SUPFAM" id="SSF57802">
    <property type="entry name" value="Rubredoxin-like"/>
    <property type="match status" value="1"/>
</dbReference>
<dbReference type="KEGG" id="mpi:Mpet_2109"/>
<dbReference type="GO" id="GO:0005506">
    <property type="term" value="F:iron ion binding"/>
    <property type="evidence" value="ECO:0007669"/>
    <property type="project" value="InterPro"/>
</dbReference>
<feature type="domain" description="Desulfoferrodoxin ferrous iron-binding" evidence="8">
    <location>
        <begin position="42"/>
        <end position="124"/>
    </location>
</feature>
<proteinExistence type="inferred from homology"/>
<dbReference type="OrthoDB" id="30725at2157"/>
<name>E1RJX3_METP4</name>
<gene>
    <name evidence="10" type="ordered locus">Mpet_2109</name>
</gene>
<dbReference type="NCBIfam" id="TIGR00320">
    <property type="entry name" value="dfx_rbo"/>
    <property type="match status" value="1"/>
</dbReference>
<dbReference type="InterPro" id="IPR002742">
    <property type="entry name" value="Desulfoferrodoxin_Fe-bd_dom"/>
</dbReference>
<evidence type="ECO:0000313" key="11">
    <source>
        <dbReference type="Proteomes" id="UP000006565"/>
    </source>
</evidence>
<feature type="binding site" evidence="7">
    <location>
        <position position="13"/>
    </location>
    <ligand>
        <name>Fe cation</name>
        <dbReference type="ChEBI" id="CHEBI:24875"/>
        <label>1</label>
    </ligand>
</feature>
<dbReference type="Proteomes" id="UP000006565">
    <property type="component" value="Chromosome"/>
</dbReference>
<feature type="binding site" evidence="7">
    <location>
        <position position="116"/>
    </location>
    <ligand>
        <name>Fe cation</name>
        <dbReference type="ChEBI" id="CHEBI:24875"/>
        <label>2</label>
        <note>catalytic</note>
    </ligand>
</feature>
<evidence type="ECO:0000256" key="1">
    <source>
        <dbReference type="ARBA" id="ARBA00001973"/>
    </source>
</evidence>
<dbReference type="PANTHER" id="PTHR36541:SF1">
    <property type="entry name" value="SUPEROXIDE REDUCTASE-RELATED"/>
    <property type="match status" value="1"/>
</dbReference>
<dbReference type="EMBL" id="CP002117">
    <property type="protein sequence ID" value="ADN36857.1"/>
    <property type="molecule type" value="Genomic_DNA"/>
</dbReference>
<keyword evidence="3" id="KW-0813">Transport</keyword>
<dbReference type="Gene3D" id="2.60.40.730">
    <property type="entry name" value="SOR catalytic domain"/>
    <property type="match status" value="1"/>
</dbReference>
<dbReference type="RefSeq" id="WP_013330034.1">
    <property type="nucleotide sequence ID" value="NC_014507.1"/>
</dbReference>
<feature type="binding site" evidence="7">
    <location>
        <position position="119"/>
    </location>
    <ligand>
        <name>Fe cation</name>
        <dbReference type="ChEBI" id="CHEBI:24875"/>
        <label>2</label>
        <note>catalytic</note>
    </ligand>
</feature>
<dbReference type="SUPFAM" id="SSF49367">
    <property type="entry name" value="Superoxide reductase-like"/>
    <property type="match status" value="1"/>
</dbReference>
<dbReference type="GO" id="GO:0016491">
    <property type="term" value="F:oxidoreductase activity"/>
    <property type="evidence" value="ECO:0007669"/>
    <property type="project" value="InterPro"/>
</dbReference>
<comment type="similarity">
    <text evidence="2">Belongs to the desulfoferrodoxin family.</text>
</comment>
<dbReference type="GO" id="GO:0019430">
    <property type="term" value="P:removal of superoxide radicals"/>
    <property type="evidence" value="ECO:0007669"/>
    <property type="project" value="InterPro"/>
</dbReference>
<reference evidence="10 11" key="1">
    <citation type="journal article" date="2010" name="Stand. Genomic Sci.">
        <title>Complete genome sequence of Methanoplanus petrolearius type strain (SEBR 4847).</title>
        <authorList>
            <person name="Brambilla E."/>
            <person name="Djao O.D."/>
            <person name="Daligault H."/>
            <person name="Lapidus A."/>
            <person name="Lucas S."/>
            <person name="Hammon N."/>
            <person name="Nolan M."/>
            <person name="Tice H."/>
            <person name="Cheng J.F."/>
            <person name="Han C."/>
            <person name="Tapia R."/>
            <person name="Goodwin L."/>
            <person name="Pitluck S."/>
            <person name="Liolios K."/>
            <person name="Ivanova N."/>
            <person name="Mavromatis K."/>
            <person name="Mikhailova N."/>
            <person name="Pati A."/>
            <person name="Chen A."/>
            <person name="Palaniappan K."/>
            <person name="Land M."/>
            <person name="Hauser L."/>
            <person name="Chang Y.J."/>
            <person name="Jeffries C.D."/>
            <person name="Rohde M."/>
            <person name="Spring S."/>
            <person name="Sikorski J."/>
            <person name="Goker M."/>
            <person name="Woyke T."/>
            <person name="Bristow J."/>
            <person name="Eisen J.A."/>
            <person name="Markowitz V."/>
            <person name="Hugenholtz P."/>
            <person name="Kyrpides N.C."/>
            <person name="Klenk H.P."/>
        </authorList>
    </citation>
    <scope>NUCLEOTIDE SEQUENCE [LARGE SCALE GENOMIC DNA]</scope>
    <source>
        <strain evidence="11">DSM 11571 / OCM 486 / SEBR 4847</strain>
    </source>
</reference>
<dbReference type="InterPro" id="IPR036073">
    <property type="entry name" value="Desulfoferrodoxin_Fe-bd_dom_sf"/>
</dbReference>
<feature type="binding site" evidence="7">
    <location>
        <position position="69"/>
    </location>
    <ligand>
        <name>Fe cation</name>
        <dbReference type="ChEBI" id="CHEBI:24875"/>
        <label>2</label>
        <note>catalytic</note>
    </ligand>
</feature>
<evidence type="ECO:0000256" key="3">
    <source>
        <dbReference type="ARBA" id="ARBA00022448"/>
    </source>
</evidence>
<comment type="cofactor">
    <cofactor evidence="7">
        <name>Fe(2+)</name>
        <dbReference type="ChEBI" id="CHEBI:29033"/>
    </cofactor>
    <text evidence="7">Binds 1 Fe(2+) ion per subunit. The iron ion 2 is coordinated via four histidines and one cysteine residue.</text>
</comment>
<keyword evidence="5" id="KW-0249">Electron transport</keyword>
<evidence type="ECO:0000259" key="9">
    <source>
        <dbReference type="Pfam" id="PF06397"/>
    </source>
</evidence>
<dbReference type="PANTHER" id="PTHR36541">
    <property type="entry name" value="SUPEROXIDE REDUCTASE-RELATED"/>
    <property type="match status" value="1"/>
</dbReference>
<protein>
    <submittedName>
        <fullName evidence="10">Desulfoferrodoxin</fullName>
    </submittedName>
</protein>
<keyword evidence="6 7" id="KW-0408">Iron</keyword>
<dbReference type="AlphaFoldDB" id="E1RJX3"/>
<comment type="cofactor">
    <cofactor evidence="1">
        <name>Cu(2+)</name>
        <dbReference type="ChEBI" id="CHEBI:29036"/>
    </cofactor>
</comment>
<feature type="binding site" evidence="7">
    <location>
        <position position="30"/>
    </location>
    <ligand>
        <name>Fe cation</name>
        <dbReference type="ChEBI" id="CHEBI:24875"/>
        <label>1</label>
    </ligand>
</feature>
<accession>E1RJX3</accession>
<comment type="cofactor">
    <cofactor evidence="7">
        <name>Fe(3+)</name>
        <dbReference type="ChEBI" id="CHEBI:29034"/>
    </cofactor>
    <text evidence="7">Binds 1 Fe(3+) ion per subunit. The iron ion 1 is coordinated via 4 cysteine residues.</text>
</comment>
<keyword evidence="11" id="KW-1185">Reference proteome</keyword>
<dbReference type="Pfam" id="PF06397">
    <property type="entry name" value="Desulfoferrod_N"/>
    <property type="match status" value="1"/>
</dbReference>
<dbReference type="Pfam" id="PF01880">
    <property type="entry name" value="Desulfoferrodox"/>
    <property type="match status" value="1"/>
</dbReference>
<dbReference type="InterPro" id="IPR004462">
    <property type="entry name" value="Desulfoferrodoxin_N"/>
</dbReference>
<feature type="binding site" evidence="7">
    <location>
        <position position="49"/>
    </location>
    <ligand>
        <name>Fe cation</name>
        <dbReference type="ChEBI" id="CHEBI:24875"/>
        <label>2</label>
        <note>catalytic</note>
    </ligand>
</feature>
<feature type="domain" description="Desulfoferrodoxin N-terminal" evidence="9">
    <location>
        <begin position="7"/>
        <end position="37"/>
    </location>
</feature>
<evidence type="ECO:0000256" key="5">
    <source>
        <dbReference type="ARBA" id="ARBA00022982"/>
    </source>
</evidence>
<evidence type="ECO:0000256" key="6">
    <source>
        <dbReference type="ARBA" id="ARBA00023004"/>
    </source>
</evidence>
<sequence length="126" mass="14001">MTGMPVLYKCDKCGKVIMITSSGEGKLVCCDQDMRLLEAKTADFKNEKHVPIIEKSAGGIKVTVGSIIHPMTEEHHIEWIAVVDGDKFMAKCLKPGDEPVAEFPISNTNVKAFEYCNIHEFWSNGK</sequence>
<evidence type="ECO:0000313" key="10">
    <source>
        <dbReference type="EMBL" id="ADN36857.1"/>
    </source>
</evidence>
<dbReference type="InterPro" id="IPR051233">
    <property type="entry name" value="Desulfoferrodoxin_SOR"/>
</dbReference>
<evidence type="ECO:0000256" key="7">
    <source>
        <dbReference type="PIRSR" id="PIRSR604793-1"/>
    </source>
</evidence>
<dbReference type="eggNOG" id="arCOG02146">
    <property type="taxonomic scope" value="Archaea"/>
</dbReference>
<feature type="binding site" evidence="7">
    <location>
        <position position="10"/>
    </location>
    <ligand>
        <name>Fe cation</name>
        <dbReference type="ChEBI" id="CHEBI:24875"/>
        <label>1</label>
    </ligand>
</feature>
<dbReference type="NCBIfam" id="TIGR00332">
    <property type="entry name" value="neela_ferrous"/>
    <property type="match status" value="1"/>
</dbReference>
<dbReference type="InterPro" id="IPR004793">
    <property type="entry name" value="Desulfoferrodoxin_rbo"/>
</dbReference>
<feature type="binding site" evidence="7">
    <location>
        <position position="29"/>
    </location>
    <ligand>
        <name>Fe cation</name>
        <dbReference type="ChEBI" id="CHEBI:24875"/>
        <label>1</label>
    </ligand>
</feature>
<evidence type="ECO:0000259" key="8">
    <source>
        <dbReference type="Pfam" id="PF01880"/>
    </source>
</evidence>
<dbReference type="GeneID" id="9744591"/>
<dbReference type="HOGENOM" id="CLU_118960_1_0_2"/>
<dbReference type="STRING" id="679926.Mpet_2109"/>